<gene>
    <name evidence="1" type="ORF">KFZ73_22305</name>
</gene>
<dbReference type="InterPro" id="IPR035405">
    <property type="entry name" value="GP70"/>
</dbReference>
<dbReference type="Proteomes" id="UP000676853">
    <property type="component" value="Unassembled WGS sequence"/>
</dbReference>
<evidence type="ECO:0000313" key="2">
    <source>
        <dbReference type="Proteomes" id="UP000676853"/>
    </source>
</evidence>
<evidence type="ECO:0000313" key="1">
    <source>
        <dbReference type="EMBL" id="MBS4103962.1"/>
    </source>
</evidence>
<sequence length="94" mass="10334">MQLEIRRPGWLAAIGGTERVEVVRSVLVRDTDPVYRPVSEFIRENGLVLAASETLEDEDFMFGRCETSVYVPPSVRNGVLAGTEISVPWLGGVA</sequence>
<dbReference type="Pfam" id="PF17429">
    <property type="entry name" value="GP70"/>
    <property type="match status" value="1"/>
</dbReference>
<dbReference type="RefSeq" id="WP_212555122.1">
    <property type="nucleotide sequence ID" value="NZ_JAGXOE010000094.1"/>
</dbReference>
<name>A0ABS5NJF9_TSUPA</name>
<keyword evidence="2" id="KW-1185">Reference proteome</keyword>
<proteinExistence type="predicted"/>
<organism evidence="1 2">
    <name type="scientific">Tsukamurella paurometabola</name>
    <name type="common">Corynebacterium paurometabolum</name>
    <dbReference type="NCBI Taxonomy" id="2061"/>
    <lineage>
        <taxon>Bacteria</taxon>
        <taxon>Bacillati</taxon>
        <taxon>Actinomycetota</taxon>
        <taxon>Actinomycetes</taxon>
        <taxon>Mycobacteriales</taxon>
        <taxon>Tsukamurellaceae</taxon>
        <taxon>Tsukamurella</taxon>
    </lineage>
</organism>
<dbReference type="EMBL" id="JAGXOE010000094">
    <property type="protein sequence ID" value="MBS4103962.1"/>
    <property type="molecule type" value="Genomic_DNA"/>
</dbReference>
<accession>A0ABS5NJF9</accession>
<reference evidence="1 2" key="1">
    <citation type="submission" date="2021-04" db="EMBL/GenBank/DDBJ databases">
        <title>Whole genome sequence analysis of a thiophenic sulfur metabolizing bacteria.</title>
        <authorList>
            <person name="Akhtar N."/>
            <person name="Akram J."/>
            <person name="Aslam A."/>
        </authorList>
    </citation>
    <scope>NUCLEOTIDE SEQUENCE [LARGE SCALE GENOMIC DNA]</scope>
    <source>
        <strain evidence="1 2">3OW</strain>
    </source>
</reference>
<protein>
    <submittedName>
        <fullName evidence="1">Uncharacterized protein</fullName>
    </submittedName>
</protein>
<comment type="caution">
    <text evidence="1">The sequence shown here is derived from an EMBL/GenBank/DDBJ whole genome shotgun (WGS) entry which is preliminary data.</text>
</comment>